<dbReference type="PANTHER" id="PTHR11886:SF55">
    <property type="entry name" value="DYNEIN LIGHT CHAIN 2, CYTOPLASMIC-RELATED"/>
    <property type="match status" value="1"/>
</dbReference>
<name>A0A1S0TH80_LOALO</name>
<dbReference type="GeneID" id="9952863"/>
<protein>
    <recommendedName>
        <fullName evidence="1">Dynein light chain</fullName>
    </recommendedName>
</protein>
<dbReference type="OMA" id="AYGPAWN"/>
<dbReference type="GO" id="GO:0005868">
    <property type="term" value="C:cytoplasmic dynein complex"/>
    <property type="evidence" value="ECO:0007669"/>
    <property type="project" value="TreeGrafter"/>
</dbReference>
<keyword evidence="1" id="KW-0493">Microtubule</keyword>
<dbReference type="RefSeq" id="XP_003150911.1">
    <property type="nucleotide sequence ID" value="XM_003150863.2"/>
</dbReference>
<dbReference type="KEGG" id="loa:LOAG_15372"/>
<sequence length="90" mass="10580">MVSNRMEVKETDMESEMVQKSMAIALEARKQYSLDKDMALYIKQEFERRFGPTWHCVVGKSFGSSFSYEIQHFILLKLNQLSIIIFKCGY</sequence>
<dbReference type="FunCoup" id="A0A1S0TH80">
    <property type="interactions" value="1"/>
</dbReference>
<gene>
    <name evidence="2" type="ORF">LOAG_15372</name>
</gene>
<accession>A0A1S0TH80</accession>
<keyword evidence="1" id="KW-0963">Cytoplasm</keyword>
<dbReference type="InterPro" id="IPR037177">
    <property type="entry name" value="DLC_sf"/>
</dbReference>
<dbReference type="InterPro" id="IPR001372">
    <property type="entry name" value="Dynein_light_chain_typ-1/2"/>
</dbReference>
<dbReference type="PANTHER" id="PTHR11886">
    <property type="entry name" value="DYNEIN LIGHT CHAIN"/>
    <property type="match status" value="1"/>
</dbReference>
<reference evidence="2" key="1">
    <citation type="submission" date="2012-04" db="EMBL/GenBank/DDBJ databases">
        <title>The Genome Sequence of Loa loa.</title>
        <authorList>
            <consortium name="The Broad Institute Genome Sequencing Platform"/>
            <consortium name="Broad Institute Genome Sequencing Center for Infectious Disease"/>
            <person name="Nutman T.B."/>
            <person name="Fink D.L."/>
            <person name="Russ C."/>
            <person name="Young S."/>
            <person name="Zeng Q."/>
            <person name="Gargeya S."/>
            <person name="Alvarado L."/>
            <person name="Berlin A."/>
            <person name="Chapman S.B."/>
            <person name="Chen Z."/>
            <person name="Freedman E."/>
            <person name="Gellesch M."/>
            <person name="Goldberg J."/>
            <person name="Griggs A."/>
            <person name="Gujja S."/>
            <person name="Heilman E.R."/>
            <person name="Heiman D."/>
            <person name="Howarth C."/>
            <person name="Mehta T."/>
            <person name="Neiman D."/>
            <person name="Pearson M."/>
            <person name="Roberts A."/>
            <person name="Saif S."/>
            <person name="Shea T."/>
            <person name="Shenoy N."/>
            <person name="Sisk P."/>
            <person name="Stolte C."/>
            <person name="Sykes S."/>
            <person name="White J."/>
            <person name="Yandava C."/>
            <person name="Haas B."/>
            <person name="Henn M.R."/>
            <person name="Nusbaum C."/>
            <person name="Birren B."/>
        </authorList>
    </citation>
    <scope>NUCLEOTIDE SEQUENCE [LARGE SCALE GENOMIC DNA]</scope>
</reference>
<dbReference type="AlphaFoldDB" id="A0A1S0TH80"/>
<dbReference type="GO" id="GO:0005874">
    <property type="term" value="C:microtubule"/>
    <property type="evidence" value="ECO:0007669"/>
    <property type="project" value="UniProtKB-KW"/>
</dbReference>
<dbReference type="CTD" id="9952863"/>
<dbReference type="GO" id="GO:0007017">
    <property type="term" value="P:microtubule-based process"/>
    <property type="evidence" value="ECO:0007669"/>
    <property type="project" value="InterPro"/>
</dbReference>
<keyword evidence="1" id="KW-0243">Dynein</keyword>
<dbReference type="FunFam" id="3.30.740.10:FF:000006">
    <property type="entry name" value="Dynein light chain"/>
    <property type="match status" value="1"/>
</dbReference>
<dbReference type="Pfam" id="PF01221">
    <property type="entry name" value="Dynein_light"/>
    <property type="match status" value="1"/>
</dbReference>
<comment type="subcellular location">
    <subcellularLocation>
        <location evidence="1">Cytoplasm</location>
        <location evidence="1">Cytoskeleton</location>
    </subcellularLocation>
</comment>
<keyword evidence="1" id="KW-0206">Cytoskeleton</keyword>
<dbReference type="InParanoid" id="A0A1S0TH80"/>
<comment type="similarity">
    <text evidence="1">Belongs to the dynein light chain family.</text>
</comment>
<dbReference type="GO" id="GO:0045505">
    <property type="term" value="F:dynein intermediate chain binding"/>
    <property type="evidence" value="ECO:0007669"/>
    <property type="project" value="TreeGrafter"/>
</dbReference>
<keyword evidence="1" id="KW-0505">Motor protein</keyword>
<evidence type="ECO:0000313" key="2">
    <source>
        <dbReference type="EMBL" id="EFO13158.1"/>
    </source>
</evidence>
<evidence type="ECO:0000256" key="1">
    <source>
        <dbReference type="RuleBase" id="RU365010"/>
    </source>
</evidence>
<dbReference type="SMART" id="SM01375">
    <property type="entry name" value="Dynein_light"/>
    <property type="match status" value="1"/>
</dbReference>
<dbReference type="OrthoDB" id="10033309at2759"/>
<organism evidence="2">
    <name type="scientific">Loa loa</name>
    <name type="common">Eye worm</name>
    <name type="synonym">Filaria loa</name>
    <dbReference type="NCBI Taxonomy" id="7209"/>
    <lineage>
        <taxon>Eukaryota</taxon>
        <taxon>Metazoa</taxon>
        <taxon>Ecdysozoa</taxon>
        <taxon>Nematoda</taxon>
        <taxon>Chromadorea</taxon>
        <taxon>Rhabditida</taxon>
        <taxon>Spirurina</taxon>
        <taxon>Spiruromorpha</taxon>
        <taxon>Filarioidea</taxon>
        <taxon>Onchocercidae</taxon>
        <taxon>Loa</taxon>
    </lineage>
</organism>
<dbReference type="SUPFAM" id="SSF54648">
    <property type="entry name" value="DLC"/>
    <property type="match status" value="1"/>
</dbReference>
<proteinExistence type="inferred from homology"/>
<dbReference type="Gene3D" id="3.30.740.10">
    <property type="entry name" value="Protein Inhibitor Of Neuronal Nitric Oxide Synthase"/>
    <property type="match status" value="1"/>
</dbReference>
<dbReference type="EMBL" id="JH712597">
    <property type="protein sequence ID" value="EFO13158.1"/>
    <property type="molecule type" value="Genomic_DNA"/>
</dbReference>